<name>A0ABU2KA84_9ACTN</name>
<dbReference type="PANTHER" id="PTHR43037:SF5">
    <property type="entry name" value="FERULOYL ESTERASE"/>
    <property type="match status" value="1"/>
</dbReference>
<evidence type="ECO:0000256" key="2">
    <source>
        <dbReference type="ARBA" id="ARBA00022801"/>
    </source>
</evidence>
<evidence type="ECO:0000256" key="3">
    <source>
        <dbReference type="SAM" id="MobiDB-lite"/>
    </source>
</evidence>
<reference evidence="6" key="1">
    <citation type="submission" date="2023-07" db="EMBL/GenBank/DDBJ databases">
        <title>30 novel species of actinomycetes from the DSMZ collection.</title>
        <authorList>
            <person name="Nouioui I."/>
        </authorList>
    </citation>
    <scope>NUCLEOTIDE SEQUENCE [LARGE SCALE GENOMIC DNA]</scope>
    <source>
        <strain evidence="6">DSM 46792</strain>
    </source>
</reference>
<dbReference type="InterPro" id="IPR001375">
    <property type="entry name" value="Peptidase_S9_cat"/>
</dbReference>
<dbReference type="Gene3D" id="3.40.50.1820">
    <property type="entry name" value="alpha/beta hydrolase"/>
    <property type="match status" value="1"/>
</dbReference>
<evidence type="ECO:0000313" key="5">
    <source>
        <dbReference type="EMBL" id="MDT0277110.1"/>
    </source>
</evidence>
<dbReference type="RefSeq" id="WP_311345921.1">
    <property type="nucleotide sequence ID" value="NZ_JAVREI010000010.1"/>
</dbReference>
<evidence type="ECO:0000313" key="6">
    <source>
        <dbReference type="Proteomes" id="UP001183222"/>
    </source>
</evidence>
<dbReference type="Gene3D" id="2.60.40.1190">
    <property type="match status" value="1"/>
</dbReference>
<proteinExistence type="predicted"/>
<keyword evidence="6" id="KW-1185">Reference proteome</keyword>
<feature type="domain" description="Peptidase S9 prolyl oligopeptidase catalytic" evidence="4">
    <location>
        <begin position="410"/>
        <end position="461"/>
    </location>
</feature>
<dbReference type="SUPFAM" id="SSF49344">
    <property type="entry name" value="CBD9-like"/>
    <property type="match status" value="1"/>
</dbReference>
<dbReference type="Proteomes" id="UP001183222">
    <property type="component" value="Unassembled WGS sequence"/>
</dbReference>
<organism evidence="5 6">
    <name type="scientific">Blastococcus goldschmidtiae</name>
    <dbReference type="NCBI Taxonomy" id="3075546"/>
    <lineage>
        <taxon>Bacteria</taxon>
        <taxon>Bacillati</taxon>
        <taxon>Actinomycetota</taxon>
        <taxon>Actinomycetes</taxon>
        <taxon>Geodermatophilales</taxon>
        <taxon>Geodermatophilaceae</taxon>
        <taxon>Blastococcus</taxon>
    </lineage>
</organism>
<dbReference type="InterPro" id="IPR050955">
    <property type="entry name" value="Plant_Biomass_Hydrol_Est"/>
</dbReference>
<dbReference type="Pfam" id="PF00326">
    <property type="entry name" value="Peptidase_S9"/>
    <property type="match status" value="1"/>
</dbReference>
<dbReference type="EMBL" id="JAVREI010000010">
    <property type="protein sequence ID" value="MDT0277110.1"/>
    <property type="molecule type" value="Genomic_DNA"/>
</dbReference>
<comment type="caution">
    <text evidence="5">The sequence shown here is derived from an EMBL/GenBank/DDBJ whole genome shotgun (WGS) entry which is preliminary data.</text>
</comment>
<keyword evidence="2" id="KW-0378">Hydrolase</keyword>
<evidence type="ECO:0000259" key="4">
    <source>
        <dbReference type="Pfam" id="PF00326"/>
    </source>
</evidence>
<gene>
    <name evidence="5" type="ORF">RM425_14465</name>
</gene>
<keyword evidence="1" id="KW-0732">Signal</keyword>
<accession>A0ABU2KA84</accession>
<dbReference type="PANTHER" id="PTHR43037">
    <property type="entry name" value="UNNAMED PRODUCT-RELATED"/>
    <property type="match status" value="1"/>
</dbReference>
<dbReference type="InterPro" id="IPR029058">
    <property type="entry name" value="AB_hydrolase_fold"/>
</dbReference>
<feature type="region of interest" description="Disordered" evidence="3">
    <location>
        <begin position="619"/>
        <end position="640"/>
    </location>
</feature>
<protein>
    <submittedName>
        <fullName evidence="5">Prolyl oligopeptidase family serine peptidase</fullName>
    </submittedName>
</protein>
<dbReference type="SUPFAM" id="SSF53474">
    <property type="entry name" value="alpha/beta-Hydrolases"/>
    <property type="match status" value="1"/>
</dbReference>
<sequence>MAVLAMVASGLGVTTAPPADASIATSLPTVSSGARPGPDVLYAPAPRAPQLENRDDRFRQPYDRVSGTERYADGEYSYTDHLYDDTGAGARLTYPTDQARFAGNAADLVELRMAAEADEVAYRFTLNALVESDTTIVALAFDTDRNAETGSATLPRRPGSPFPGTDAVLTTWGTGAEWSRWNGMTWTSTPVAARVDLEANQITVSVPRTVADPRGSWRATLAVGLHDPGTGGWLRPGAVATTTHPGGANLVDTDPSAIFNLGFRFDEPILRSSAAPDEAQAAALADDAPARFAHDIDFAALDAGVDRTTVPTSGTMVRFLPSRLDRGEGKNLEGFPATLGQLQPYSLYVPTGYDAATPAGFTLDLHSLGENHWQYNGSTGVQQLGEQRSNLVATPHARGEDGWYQHEAEYDVFEVWNDVAAHFALDPDRVALTGYSMGGYGTYRFATLYPDLFGKAMTVVGPPGDGIWVPPAAPTGGIETLTNQWLENVRHIPFLNIAAVLDELVPIAGPTQQNVGAAGPSGLQSFDSLGYRFRFQTFPTAEHLTLALLSYNLPQAVSFFGDSRVVRDPAHVTFGYTPAADDRALGLVHDHAYWVSGVRLADPAVGSPLPEAVVDVHSHATGVGDPTSKRGTATGTTPLPYDEISRTWGPTPTIPKANTLVATLTNVGSATLDARRAGLDPRQNVTLEVSATHAGKVRLVADGKVVEVAINPGTATYTVTRARLASGGHAA</sequence>
<evidence type="ECO:0000256" key="1">
    <source>
        <dbReference type="ARBA" id="ARBA00022729"/>
    </source>
</evidence>